<reference evidence="1" key="1">
    <citation type="journal article" date="2025" name="Int. J. Syst. Evol. Microbiol.">
        <title>Inconstantimicrobium mannanitabidum sp. nov., a novel member of the family Clostridiaceae isolated from anoxic soil under the treatment of reductive soil disinfestation.</title>
        <authorList>
            <person name="Ueki A."/>
            <person name="Tonouchi A."/>
            <person name="Honma S."/>
            <person name="Kaku N."/>
            <person name="Ueki K."/>
        </authorList>
    </citation>
    <scope>NUCLEOTIDE SEQUENCE</scope>
    <source>
        <strain evidence="1">TW13</strain>
    </source>
</reference>
<sequence length="310" mass="35960">MRKFSRLWLIFAIAGLVATKSNPYADFVAGANFGELIFLFILEILFFIIIIMKKELEIHSENEVIKVLIKILSKLICIVPSIFFLSKLLLGILQLTVFKSLYVVLPDKGWSNPDLVSIVCFIIAMIFNTLLLIAFVYKGKVLKQMTNECVYINPNKQKYKKLNRICVLTLMISMIIGFFNPYEHYLTLICNLWYPLGMFIYFLNLKIARELSESSILKDQFRIFAGDQSKSFEGKGVKIFMIGVLCFIKIITSIVQFVFYSTETKWKLNFWQNKFLLDNAFFMFILATLAELAVVVIFGARIWKEKRQAD</sequence>
<evidence type="ECO:0000313" key="1">
    <source>
        <dbReference type="EMBL" id="GKX67540.1"/>
    </source>
</evidence>
<organism evidence="1 2">
    <name type="scientific">Inconstantimicrobium mannanitabidum</name>
    <dbReference type="NCBI Taxonomy" id="1604901"/>
    <lineage>
        <taxon>Bacteria</taxon>
        <taxon>Bacillati</taxon>
        <taxon>Bacillota</taxon>
        <taxon>Clostridia</taxon>
        <taxon>Eubacteriales</taxon>
        <taxon>Clostridiaceae</taxon>
        <taxon>Inconstantimicrobium</taxon>
    </lineage>
</organism>
<evidence type="ECO:0000313" key="2">
    <source>
        <dbReference type="Proteomes" id="UP001058074"/>
    </source>
</evidence>
<protein>
    <submittedName>
        <fullName evidence="1">Uncharacterized protein</fullName>
    </submittedName>
</protein>
<comment type="caution">
    <text evidence="1">The sequence shown here is derived from an EMBL/GenBank/DDBJ whole genome shotgun (WGS) entry which is preliminary data.</text>
</comment>
<keyword evidence="2" id="KW-1185">Reference proteome</keyword>
<dbReference type="EMBL" id="BROD01000001">
    <property type="protein sequence ID" value="GKX67540.1"/>
    <property type="molecule type" value="Genomic_DNA"/>
</dbReference>
<gene>
    <name evidence="1" type="ORF">rsdtw13_27980</name>
</gene>
<proteinExistence type="predicted"/>
<dbReference type="Proteomes" id="UP001058074">
    <property type="component" value="Unassembled WGS sequence"/>
</dbReference>
<name>A0ACB5REI5_9CLOT</name>
<accession>A0ACB5REI5</accession>